<evidence type="ECO:0000313" key="4">
    <source>
        <dbReference type="Proteomes" id="UP000199052"/>
    </source>
</evidence>
<dbReference type="OrthoDB" id="3831325at2"/>
<feature type="transmembrane region" description="Helical" evidence="1">
    <location>
        <begin position="82"/>
        <end position="100"/>
    </location>
</feature>
<reference evidence="3 4" key="1">
    <citation type="submission" date="2016-10" db="EMBL/GenBank/DDBJ databases">
        <authorList>
            <person name="de Groot N.N."/>
        </authorList>
    </citation>
    <scope>NUCLEOTIDE SEQUENCE [LARGE SCALE GENOMIC DNA]</scope>
    <source>
        <strain evidence="3 4">CPCC 202808</strain>
    </source>
</reference>
<dbReference type="STRING" id="504797.SAMN05421678_104192"/>
<protein>
    <submittedName>
        <fullName evidence="3">Uncharacterized protein</fullName>
    </submittedName>
</protein>
<reference evidence="2 5" key="2">
    <citation type="submission" date="2020-07" db="EMBL/GenBank/DDBJ databases">
        <title>Sequencing the genomes of 1000 actinobacteria strains.</title>
        <authorList>
            <person name="Klenk H.-P."/>
        </authorList>
    </citation>
    <scope>NUCLEOTIDE SEQUENCE [LARGE SCALE GENOMIC DNA]</scope>
    <source>
        <strain evidence="2 5">DSM 45117</strain>
    </source>
</reference>
<evidence type="ECO:0000313" key="3">
    <source>
        <dbReference type="EMBL" id="SFG17007.1"/>
    </source>
</evidence>
<dbReference type="EMBL" id="JACBZA010000001">
    <property type="protein sequence ID" value="NYH83556.1"/>
    <property type="molecule type" value="Genomic_DNA"/>
</dbReference>
<evidence type="ECO:0000313" key="2">
    <source>
        <dbReference type="EMBL" id="NYH83556.1"/>
    </source>
</evidence>
<dbReference type="Proteomes" id="UP000533017">
    <property type="component" value="Unassembled WGS sequence"/>
</dbReference>
<dbReference type="Proteomes" id="UP000199052">
    <property type="component" value="Unassembled WGS sequence"/>
</dbReference>
<keyword evidence="1" id="KW-0472">Membrane</keyword>
<gene>
    <name evidence="2" type="ORF">FHR37_002407</name>
    <name evidence="3" type="ORF">SAMN05421678_104192</name>
</gene>
<dbReference type="RefSeq" id="WP_092882670.1">
    <property type="nucleotide sequence ID" value="NZ_FOOI01000004.1"/>
</dbReference>
<keyword evidence="5" id="KW-1185">Reference proteome</keyword>
<proteinExistence type="predicted"/>
<feature type="transmembrane region" description="Helical" evidence="1">
    <location>
        <begin position="55"/>
        <end position="75"/>
    </location>
</feature>
<keyword evidence="1" id="KW-1133">Transmembrane helix</keyword>
<evidence type="ECO:0000313" key="5">
    <source>
        <dbReference type="Proteomes" id="UP000533017"/>
    </source>
</evidence>
<feature type="transmembrane region" description="Helical" evidence="1">
    <location>
        <begin position="120"/>
        <end position="137"/>
    </location>
</feature>
<accession>A0A1I2PSL6</accession>
<evidence type="ECO:0000256" key="1">
    <source>
        <dbReference type="SAM" id="Phobius"/>
    </source>
</evidence>
<dbReference type="EMBL" id="FOOI01000004">
    <property type="protein sequence ID" value="SFG17007.1"/>
    <property type="molecule type" value="Genomic_DNA"/>
</dbReference>
<dbReference type="AlphaFoldDB" id="A0A1I2PSL6"/>
<organism evidence="3 4">
    <name type="scientific">Actinopolymorpha cephalotaxi</name>
    <dbReference type="NCBI Taxonomy" id="504797"/>
    <lineage>
        <taxon>Bacteria</taxon>
        <taxon>Bacillati</taxon>
        <taxon>Actinomycetota</taxon>
        <taxon>Actinomycetes</taxon>
        <taxon>Propionibacteriales</taxon>
        <taxon>Actinopolymorphaceae</taxon>
        <taxon>Actinopolymorpha</taxon>
    </lineage>
</organism>
<sequence length="159" mass="16642">MTIVRPRAAVLATIGAIAIASGAYFDWLGNRSPQQVRLQDLLTRPEVKDLTGQTLNYWTSMAAPLAVAGAIGILGALLLVRVLLWLSFLLGAATAGLWVARIGFADGAAQFRVADVQPGAWIAVGGLLLVLIGAAALRRRAATDAEAGEYPTTQAYEAA</sequence>
<keyword evidence="1" id="KW-0812">Transmembrane</keyword>
<name>A0A1I2PSL6_9ACTN</name>